<keyword evidence="1" id="KW-0732">Signal</keyword>
<dbReference type="Gene3D" id="3.40.50.1110">
    <property type="entry name" value="SGNH hydrolase"/>
    <property type="match status" value="1"/>
</dbReference>
<dbReference type="SUPFAM" id="SSF52266">
    <property type="entry name" value="SGNH hydrolase"/>
    <property type="match status" value="1"/>
</dbReference>
<dbReference type="KEGG" id="cphy:B5808_04290"/>
<name>A0A1X9LRI7_9MICO</name>
<protein>
    <recommendedName>
        <fullName evidence="2">SGNH hydrolase-type esterase domain-containing protein</fullName>
    </recommendedName>
</protein>
<gene>
    <name evidence="3" type="ORF">B5808_04290</name>
</gene>
<dbReference type="AlphaFoldDB" id="A0A1X9LRI7"/>
<dbReference type="CDD" id="cd00229">
    <property type="entry name" value="SGNH_hydrolase"/>
    <property type="match status" value="1"/>
</dbReference>
<dbReference type="GO" id="GO:0004622">
    <property type="term" value="F:phosphatidylcholine lysophospholipase activity"/>
    <property type="evidence" value="ECO:0007669"/>
    <property type="project" value="TreeGrafter"/>
</dbReference>
<dbReference type="RefSeq" id="WP_085018671.1">
    <property type="nucleotide sequence ID" value="NZ_BMHD01000001.1"/>
</dbReference>
<dbReference type="Pfam" id="PF13472">
    <property type="entry name" value="Lipase_GDSL_2"/>
    <property type="match status" value="1"/>
</dbReference>
<evidence type="ECO:0000259" key="2">
    <source>
        <dbReference type="Pfam" id="PF13472"/>
    </source>
</evidence>
<dbReference type="STRING" id="1619308.B5808_04290"/>
<dbReference type="PANTHER" id="PTHR30383">
    <property type="entry name" value="THIOESTERASE 1/PROTEASE 1/LYSOPHOSPHOLIPASE L1"/>
    <property type="match status" value="1"/>
</dbReference>
<evidence type="ECO:0000256" key="1">
    <source>
        <dbReference type="SAM" id="SignalP"/>
    </source>
</evidence>
<accession>A0A1X9LRI7</accession>
<dbReference type="EMBL" id="CP020715">
    <property type="protein sequence ID" value="ARJ04530.1"/>
    <property type="molecule type" value="Genomic_DNA"/>
</dbReference>
<proteinExistence type="predicted"/>
<feature type="domain" description="SGNH hydrolase-type esterase" evidence="2">
    <location>
        <begin position="64"/>
        <end position="224"/>
    </location>
</feature>
<feature type="chain" id="PRO_5012327059" description="SGNH hydrolase-type esterase domain-containing protein" evidence="1">
    <location>
        <begin position="26"/>
        <end position="245"/>
    </location>
</feature>
<reference evidence="3 4" key="1">
    <citation type="submission" date="2017-04" db="EMBL/GenBank/DDBJ databases">
        <authorList>
            <person name="Afonso C.L."/>
            <person name="Miller P.J."/>
            <person name="Scott M.A."/>
            <person name="Spackman E."/>
            <person name="Goraichik I."/>
            <person name="Dimitrov K.M."/>
            <person name="Suarez D.L."/>
            <person name="Swayne D.E."/>
        </authorList>
    </citation>
    <scope>NUCLEOTIDE SEQUENCE [LARGE SCALE GENOMIC DNA]</scope>
    <source>
        <strain evidence="4">XA(T)</strain>
    </source>
</reference>
<dbReference type="InterPro" id="IPR051532">
    <property type="entry name" value="Ester_Hydrolysis_Enzymes"/>
</dbReference>
<evidence type="ECO:0000313" key="3">
    <source>
        <dbReference type="EMBL" id="ARJ04530.1"/>
    </source>
</evidence>
<keyword evidence="4" id="KW-1185">Reference proteome</keyword>
<sequence length="245" mass="25489">MGRGGMRASLTVLAVGAAVVMSGCAASTPVKTDIGVRDQPDTVDSEPAPAQTIASGHPVSLVTIGDSIMTGNGLDPEQAWPVLLAHHEKWDLTNLAEDGAGFLSVGDDGGVFADQVAEAELLPDAPSLIVVSASSNDLGEDPDEIEDAAHSAFASLRAAFPDTLLVGISAIWGSDEPDEGLAPLNAAVERAALDEGAQWIDVGEPLLGRPDLMQDDDVHPTAKGLKVMARVLEEDLRPFLDRDAR</sequence>
<organism evidence="3 4">
    <name type="scientific">Cnuibacter physcomitrellae</name>
    <dbReference type="NCBI Taxonomy" id="1619308"/>
    <lineage>
        <taxon>Bacteria</taxon>
        <taxon>Bacillati</taxon>
        <taxon>Actinomycetota</taxon>
        <taxon>Actinomycetes</taxon>
        <taxon>Micrococcales</taxon>
        <taxon>Microbacteriaceae</taxon>
        <taxon>Cnuibacter</taxon>
    </lineage>
</organism>
<dbReference type="Proteomes" id="UP000192775">
    <property type="component" value="Chromosome"/>
</dbReference>
<dbReference type="PANTHER" id="PTHR30383:SF5">
    <property type="entry name" value="SGNH HYDROLASE-TYPE ESTERASE DOMAIN-CONTAINING PROTEIN"/>
    <property type="match status" value="1"/>
</dbReference>
<dbReference type="InterPro" id="IPR036514">
    <property type="entry name" value="SGNH_hydro_sf"/>
</dbReference>
<evidence type="ECO:0000313" key="4">
    <source>
        <dbReference type="Proteomes" id="UP000192775"/>
    </source>
</evidence>
<dbReference type="PROSITE" id="PS51257">
    <property type="entry name" value="PROKAR_LIPOPROTEIN"/>
    <property type="match status" value="1"/>
</dbReference>
<dbReference type="InterPro" id="IPR013830">
    <property type="entry name" value="SGNH_hydro"/>
</dbReference>
<feature type="signal peptide" evidence="1">
    <location>
        <begin position="1"/>
        <end position="25"/>
    </location>
</feature>